<feature type="transmembrane region" description="Helical" evidence="1">
    <location>
        <begin position="43"/>
        <end position="63"/>
    </location>
</feature>
<evidence type="ECO:0000313" key="3">
    <source>
        <dbReference type="Proteomes" id="UP001497453"/>
    </source>
</evidence>
<proteinExistence type="predicted"/>
<sequence length="181" mass="20001">MKSFTKGAIAAYSLLLSFSLFEVIFAILYFMVEADRIPFQATVGWVLCGFSAVTFVWSCVLVATVNRPRSTHPLCTVKAHYFPLFILSVIWIVLTCLILKDAPRNCNPILMPDDGEGIFCGFAVTVSLLAFSIFVISTTMAPLIYIQSKKYGIRNNIASLDSAYRHAETSQPENLSIGLDA</sequence>
<reference evidence="3" key="1">
    <citation type="submission" date="2024-04" db="EMBL/GenBank/DDBJ databases">
        <authorList>
            <person name="Shaw F."/>
            <person name="Minotto A."/>
        </authorList>
    </citation>
    <scope>NUCLEOTIDE SEQUENCE [LARGE SCALE GENOMIC DNA]</scope>
</reference>
<feature type="transmembrane region" description="Helical" evidence="1">
    <location>
        <begin position="122"/>
        <end position="146"/>
    </location>
</feature>
<dbReference type="Proteomes" id="UP001497453">
    <property type="component" value="Chromosome 2"/>
</dbReference>
<evidence type="ECO:0000256" key="1">
    <source>
        <dbReference type="SAM" id="Phobius"/>
    </source>
</evidence>
<keyword evidence="1" id="KW-1133">Transmembrane helix</keyword>
<gene>
    <name evidence="2" type="ORF">GFSPODELE1_LOCUS3140</name>
</gene>
<keyword evidence="3" id="KW-1185">Reference proteome</keyword>
<evidence type="ECO:0008006" key="4">
    <source>
        <dbReference type="Google" id="ProtNLM"/>
    </source>
</evidence>
<organism evidence="2 3">
    <name type="scientific">Somion occarium</name>
    <dbReference type="NCBI Taxonomy" id="3059160"/>
    <lineage>
        <taxon>Eukaryota</taxon>
        <taxon>Fungi</taxon>
        <taxon>Dikarya</taxon>
        <taxon>Basidiomycota</taxon>
        <taxon>Agaricomycotina</taxon>
        <taxon>Agaricomycetes</taxon>
        <taxon>Polyporales</taxon>
        <taxon>Cerrenaceae</taxon>
        <taxon>Somion</taxon>
    </lineage>
</organism>
<dbReference type="EMBL" id="OZ037945">
    <property type="protein sequence ID" value="CAL1700416.1"/>
    <property type="molecule type" value="Genomic_DNA"/>
</dbReference>
<evidence type="ECO:0000313" key="2">
    <source>
        <dbReference type="EMBL" id="CAL1700416.1"/>
    </source>
</evidence>
<feature type="transmembrane region" description="Helical" evidence="1">
    <location>
        <begin position="12"/>
        <end position="31"/>
    </location>
</feature>
<name>A0ABP1CXM8_9APHY</name>
<keyword evidence="1" id="KW-0472">Membrane</keyword>
<protein>
    <recommendedName>
        <fullName evidence="4">MARVEL domain-containing protein</fullName>
    </recommendedName>
</protein>
<keyword evidence="1" id="KW-0812">Transmembrane</keyword>
<feature type="transmembrane region" description="Helical" evidence="1">
    <location>
        <begin position="84"/>
        <end position="102"/>
    </location>
</feature>
<accession>A0ABP1CXM8</accession>